<dbReference type="SUPFAM" id="SSF143120">
    <property type="entry name" value="YefM-like"/>
    <property type="match status" value="1"/>
</dbReference>
<comment type="similarity">
    <text evidence="1 2">Belongs to the phD/YefM antitoxin family.</text>
</comment>
<dbReference type="Proteomes" id="UP000006375">
    <property type="component" value="Plasmid pGOX1"/>
</dbReference>
<accession>Q5HXY4</accession>
<dbReference type="Gene3D" id="3.40.1620.10">
    <property type="entry name" value="YefM-like domain"/>
    <property type="match status" value="1"/>
</dbReference>
<name>Q5HXY4_GLUOX</name>
<evidence type="ECO:0000313" key="4">
    <source>
        <dbReference type="EMBL" id="AAW59619.1"/>
    </source>
</evidence>
<dbReference type="Pfam" id="PF02604">
    <property type="entry name" value="PhdYeFM_antitox"/>
    <property type="match status" value="1"/>
</dbReference>
<dbReference type="NCBIfam" id="TIGR01552">
    <property type="entry name" value="phd_fam"/>
    <property type="match status" value="1"/>
</dbReference>
<dbReference type="KEGG" id="gox:GOX2553"/>
<sequence>MAAVERGNVEALGIYPVIAAGTTPDHLPASGPRSRFPQSRQQNCPSDAGFPKKPCGCAPPPRDVSPARLPLHHHAPSCSSAFSVQNVSSRSGTCPVKDTGWPVCECRPEEPDFCGAACSYVVMYLRTKQEAPEMTVTTFSSREFNQDTSRAKKAAVEGPVFITDRGRPAHVLLSIDDYRRLTHRPRKIADALALPGAEDIEFDPRPMTLGLRPADLG</sequence>
<geneLocation type="plasmid" evidence="4 5">
    <name>pGOX1</name>
</geneLocation>
<gene>
    <name evidence="4" type="ordered locus">GOX2553</name>
</gene>
<dbReference type="EMBL" id="CP000004">
    <property type="protein sequence ID" value="AAW59619.1"/>
    <property type="molecule type" value="Genomic_DNA"/>
</dbReference>
<organism evidence="4 5">
    <name type="scientific">Gluconobacter oxydans (strain 621H)</name>
    <name type="common">Gluconobacter suboxydans</name>
    <dbReference type="NCBI Taxonomy" id="290633"/>
    <lineage>
        <taxon>Bacteria</taxon>
        <taxon>Pseudomonadati</taxon>
        <taxon>Pseudomonadota</taxon>
        <taxon>Alphaproteobacteria</taxon>
        <taxon>Acetobacterales</taxon>
        <taxon>Acetobacteraceae</taxon>
        <taxon>Gluconobacter</taxon>
    </lineage>
</organism>
<comment type="function">
    <text evidence="2">Antitoxin component of a type II toxin-antitoxin (TA) system.</text>
</comment>
<dbReference type="InterPro" id="IPR006442">
    <property type="entry name" value="Antitoxin_Phd/YefM"/>
</dbReference>
<evidence type="ECO:0000256" key="3">
    <source>
        <dbReference type="SAM" id="MobiDB-lite"/>
    </source>
</evidence>
<dbReference type="eggNOG" id="COG2161">
    <property type="taxonomic scope" value="Bacteria"/>
</dbReference>
<evidence type="ECO:0000256" key="1">
    <source>
        <dbReference type="ARBA" id="ARBA00009981"/>
    </source>
</evidence>
<proteinExistence type="inferred from homology"/>
<evidence type="ECO:0000313" key="5">
    <source>
        <dbReference type="Proteomes" id="UP000006375"/>
    </source>
</evidence>
<keyword evidence="5" id="KW-1185">Reference proteome</keyword>
<feature type="region of interest" description="Disordered" evidence="3">
    <location>
        <begin position="22"/>
        <end position="49"/>
    </location>
</feature>
<reference evidence="4 5" key="1">
    <citation type="journal article" date="2005" name="Nat. Biotechnol.">
        <title>Complete genome sequence of the acetic acid bacterium Gluconobacter oxydans.</title>
        <authorList>
            <person name="Prust C."/>
            <person name="Hoffmeister M."/>
            <person name="Liesegang H."/>
            <person name="Wiezer A."/>
            <person name="Fricke W.F."/>
            <person name="Ehrenreich A."/>
            <person name="Gottschalk G."/>
            <person name="Deppenmeier U."/>
        </authorList>
    </citation>
    <scope>NUCLEOTIDE SEQUENCE [LARGE SCALE GENOMIC DNA]</scope>
    <source>
        <strain evidence="5">621H</strain>
        <plasmid evidence="5">Plasmid pGOX1</plasmid>
    </source>
</reference>
<evidence type="ECO:0000256" key="2">
    <source>
        <dbReference type="RuleBase" id="RU362080"/>
    </source>
</evidence>
<dbReference type="HOGENOM" id="CLU_1270814_0_0_5"/>
<dbReference type="AlphaFoldDB" id="Q5HXY4"/>
<protein>
    <recommendedName>
        <fullName evidence="2">Antitoxin</fullName>
    </recommendedName>
</protein>
<feature type="compositionally biased region" description="Polar residues" evidence="3">
    <location>
        <begin position="36"/>
        <end position="45"/>
    </location>
</feature>
<keyword evidence="4" id="KW-0614">Plasmid</keyword>
<dbReference type="InterPro" id="IPR036165">
    <property type="entry name" value="YefM-like_sf"/>
</dbReference>